<evidence type="ECO:0000256" key="7">
    <source>
        <dbReference type="SAM" id="MobiDB-lite"/>
    </source>
</evidence>
<evidence type="ECO:0000256" key="3">
    <source>
        <dbReference type="ARBA" id="ARBA00022692"/>
    </source>
</evidence>
<feature type="domain" description="Peptidase S54 rhomboid" evidence="9">
    <location>
        <begin position="119"/>
        <end position="251"/>
    </location>
</feature>
<evidence type="ECO:0000256" key="4">
    <source>
        <dbReference type="ARBA" id="ARBA00022801"/>
    </source>
</evidence>
<comment type="subcellular location">
    <subcellularLocation>
        <location evidence="1">Membrane</location>
        <topology evidence="1">Multi-pass membrane protein</topology>
    </subcellularLocation>
</comment>
<dbReference type="EMBL" id="CAEZSE010000027">
    <property type="protein sequence ID" value="CAB4531146.1"/>
    <property type="molecule type" value="Genomic_DNA"/>
</dbReference>
<organism evidence="10">
    <name type="scientific">freshwater metagenome</name>
    <dbReference type="NCBI Taxonomy" id="449393"/>
    <lineage>
        <taxon>unclassified sequences</taxon>
        <taxon>metagenomes</taxon>
        <taxon>ecological metagenomes</taxon>
    </lineage>
</organism>
<reference evidence="10" key="1">
    <citation type="submission" date="2020-05" db="EMBL/GenBank/DDBJ databases">
        <authorList>
            <person name="Chiriac C."/>
            <person name="Salcher M."/>
            <person name="Ghai R."/>
            <person name="Kavagutti S V."/>
        </authorList>
    </citation>
    <scope>NUCLEOTIDE SEQUENCE</scope>
</reference>
<sequence length="284" mass="30236">MVSGQSPRSITSTDLIVVTFPPPQVPPPLPRASQSAPKSTEPAREQNSSKRTNNPRPPFRKSTRQRTRGNARGSARTSQTSFTNAIVSINVGLYLWMSVTNFAVTSNNFVISRYFLEQGEWYRLISCGFVHFGLFHVAMNMMLAYQLGQMFEPRIGSLRFGLLYFASLLGGSVGALVMSPDAVTGGASGAVFGLMAAAIVGMRHEGLNPLQSGLGVTFAINLVITLTIPGISIGGHFGGAIAGAICGAVVLAPQNSRLPKWLGIVVPCLLSSALIYFAVTFVNA</sequence>
<feature type="transmembrane region" description="Helical" evidence="8">
    <location>
        <begin position="157"/>
        <end position="177"/>
    </location>
</feature>
<feature type="compositionally biased region" description="Polar residues" evidence="7">
    <location>
        <begin position="1"/>
        <end position="14"/>
    </location>
</feature>
<dbReference type="AlphaFoldDB" id="A0A6J6AXI7"/>
<feature type="transmembrane region" description="Helical" evidence="8">
    <location>
        <begin position="82"/>
        <end position="103"/>
    </location>
</feature>
<feature type="transmembrane region" description="Helical" evidence="8">
    <location>
        <begin position="213"/>
        <end position="231"/>
    </location>
</feature>
<dbReference type="PANTHER" id="PTHR43731:SF14">
    <property type="entry name" value="PRESENILIN-ASSOCIATED RHOMBOID-LIKE PROTEIN, MITOCHONDRIAL"/>
    <property type="match status" value="1"/>
</dbReference>
<protein>
    <submittedName>
        <fullName evidence="10">Unannotated protein</fullName>
    </submittedName>
</protein>
<keyword evidence="3 8" id="KW-0812">Transmembrane</keyword>
<keyword evidence="6 8" id="KW-0472">Membrane</keyword>
<feature type="transmembrane region" description="Helical" evidence="8">
    <location>
        <begin position="183"/>
        <end position="201"/>
    </location>
</feature>
<dbReference type="Gene3D" id="1.20.1540.10">
    <property type="entry name" value="Rhomboid-like"/>
    <property type="match status" value="1"/>
</dbReference>
<gene>
    <name evidence="10" type="ORF">UFOPK1353_00280</name>
    <name evidence="11" type="ORF">UFOPK1826_00147</name>
</gene>
<evidence type="ECO:0000256" key="1">
    <source>
        <dbReference type="ARBA" id="ARBA00004141"/>
    </source>
</evidence>
<keyword evidence="5 8" id="KW-1133">Transmembrane helix</keyword>
<dbReference type="InterPro" id="IPR050925">
    <property type="entry name" value="Rhomboid_protease_S54"/>
</dbReference>
<accession>A0A6J6AXI7</accession>
<feature type="region of interest" description="Disordered" evidence="7">
    <location>
        <begin position="1"/>
        <end position="77"/>
    </location>
</feature>
<name>A0A6J6AXI7_9ZZZZ</name>
<dbReference type="Pfam" id="PF01694">
    <property type="entry name" value="Rhomboid"/>
    <property type="match status" value="1"/>
</dbReference>
<evidence type="ECO:0000313" key="11">
    <source>
        <dbReference type="EMBL" id="CAB4592537.1"/>
    </source>
</evidence>
<keyword evidence="4" id="KW-0378">Hydrolase</keyword>
<feature type="transmembrane region" description="Helical" evidence="8">
    <location>
        <begin position="123"/>
        <end position="145"/>
    </location>
</feature>
<evidence type="ECO:0000259" key="9">
    <source>
        <dbReference type="Pfam" id="PF01694"/>
    </source>
</evidence>
<comment type="similarity">
    <text evidence="2">Belongs to the peptidase S54 family.</text>
</comment>
<feature type="compositionally biased region" description="Basic residues" evidence="7">
    <location>
        <begin position="58"/>
        <end position="69"/>
    </location>
</feature>
<evidence type="ECO:0000256" key="6">
    <source>
        <dbReference type="ARBA" id="ARBA00023136"/>
    </source>
</evidence>
<dbReference type="GO" id="GO:0016020">
    <property type="term" value="C:membrane"/>
    <property type="evidence" value="ECO:0007669"/>
    <property type="project" value="UniProtKB-SubCell"/>
</dbReference>
<feature type="transmembrane region" description="Helical" evidence="8">
    <location>
        <begin position="261"/>
        <end position="282"/>
    </location>
</feature>
<proteinExistence type="inferred from homology"/>
<dbReference type="GO" id="GO:0004252">
    <property type="term" value="F:serine-type endopeptidase activity"/>
    <property type="evidence" value="ECO:0007669"/>
    <property type="project" value="InterPro"/>
</dbReference>
<dbReference type="InterPro" id="IPR035952">
    <property type="entry name" value="Rhomboid-like_sf"/>
</dbReference>
<evidence type="ECO:0000256" key="2">
    <source>
        <dbReference type="ARBA" id="ARBA00009045"/>
    </source>
</evidence>
<evidence type="ECO:0000256" key="5">
    <source>
        <dbReference type="ARBA" id="ARBA00022989"/>
    </source>
</evidence>
<dbReference type="PANTHER" id="PTHR43731">
    <property type="entry name" value="RHOMBOID PROTEASE"/>
    <property type="match status" value="1"/>
</dbReference>
<dbReference type="SUPFAM" id="SSF144091">
    <property type="entry name" value="Rhomboid-like"/>
    <property type="match status" value="1"/>
</dbReference>
<evidence type="ECO:0000313" key="10">
    <source>
        <dbReference type="EMBL" id="CAB4531146.1"/>
    </source>
</evidence>
<dbReference type="InterPro" id="IPR022764">
    <property type="entry name" value="Peptidase_S54_rhomboid_dom"/>
</dbReference>
<feature type="compositionally biased region" description="Pro residues" evidence="7">
    <location>
        <begin position="20"/>
        <end position="30"/>
    </location>
</feature>
<evidence type="ECO:0000256" key="8">
    <source>
        <dbReference type="SAM" id="Phobius"/>
    </source>
</evidence>
<dbReference type="EMBL" id="CAEZUN010000011">
    <property type="protein sequence ID" value="CAB4592537.1"/>
    <property type="molecule type" value="Genomic_DNA"/>
</dbReference>